<dbReference type="GO" id="GO:0045944">
    <property type="term" value="P:positive regulation of transcription by RNA polymerase II"/>
    <property type="evidence" value="ECO:0007669"/>
    <property type="project" value="TreeGrafter"/>
</dbReference>
<keyword evidence="9" id="KW-0539">Nucleus</keyword>
<evidence type="ECO:0000256" key="9">
    <source>
        <dbReference type="ARBA" id="ARBA00023242"/>
    </source>
</evidence>
<comment type="subcellular location">
    <subcellularLocation>
        <location evidence="1">Nucleus</location>
    </subcellularLocation>
</comment>
<evidence type="ECO:0000256" key="3">
    <source>
        <dbReference type="ARBA" id="ARBA00022679"/>
    </source>
</evidence>
<dbReference type="GO" id="GO:0005667">
    <property type="term" value="C:transcription regulator complex"/>
    <property type="evidence" value="ECO:0007669"/>
    <property type="project" value="TreeGrafter"/>
</dbReference>
<dbReference type="EMBL" id="JAFBMS010000043">
    <property type="protein sequence ID" value="KAG9340360.1"/>
    <property type="molecule type" value="Genomic_DNA"/>
</dbReference>
<keyword evidence="6 10" id="KW-0862">Zinc</keyword>
<keyword evidence="8" id="KW-0804">Transcription</keyword>
<accession>A0A8T2NMA4</accession>
<evidence type="ECO:0000313" key="14">
    <source>
        <dbReference type="Proteomes" id="UP000824540"/>
    </source>
</evidence>
<dbReference type="EC" id="2.3.1.48" evidence="2"/>
<evidence type="ECO:0000256" key="4">
    <source>
        <dbReference type="ARBA" id="ARBA00022723"/>
    </source>
</evidence>
<dbReference type="PANTHER" id="PTHR13808:SF34">
    <property type="entry name" value="CREB-BINDING PROTEIN"/>
    <property type="match status" value="1"/>
</dbReference>
<dbReference type="InterPro" id="IPR000197">
    <property type="entry name" value="Znf_TAZ"/>
</dbReference>
<evidence type="ECO:0000256" key="11">
    <source>
        <dbReference type="SAM" id="MobiDB-lite"/>
    </source>
</evidence>
<keyword evidence="4 10" id="KW-0479">Metal-binding</keyword>
<evidence type="ECO:0000313" key="13">
    <source>
        <dbReference type="EMBL" id="KAG9340360.1"/>
    </source>
</evidence>
<dbReference type="GO" id="GO:0000123">
    <property type="term" value="C:histone acetyltransferase complex"/>
    <property type="evidence" value="ECO:0007669"/>
    <property type="project" value="TreeGrafter"/>
</dbReference>
<dbReference type="GO" id="GO:0005634">
    <property type="term" value="C:nucleus"/>
    <property type="evidence" value="ECO:0007669"/>
    <property type="project" value="UniProtKB-SubCell"/>
</dbReference>
<dbReference type="PROSITE" id="PS50134">
    <property type="entry name" value="ZF_TAZ"/>
    <property type="match status" value="1"/>
</dbReference>
<name>A0A8T2NMA4_9TELE</name>
<keyword evidence="3" id="KW-0808">Transferase</keyword>
<dbReference type="Gene3D" id="1.20.1020.10">
    <property type="entry name" value="TAZ domain"/>
    <property type="match status" value="1"/>
</dbReference>
<feature type="domain" description="TAZ-type" evidence="12">
    <location>
        <begin position="18"/>
        <end position="97"/>
    </location>
</feature>
<evidence type="ECO:0000256" key="10">
    <source>
        <dbReference type="PROSITE-ProRule" id="PRU00203"/>
    </source>
</evidence>
<evidence type="ECO:0000259" key="12">
    <source>
        <dbReference type="PROSITE" id="PS50134"/>
    </source>
</evidence>
<evidence type="ECO:0000256" key="6">
    <source>
        <dbReference type="ARBA" id="ARBA00022833"/>
    </source>
</evidence>
<dbReference type="InterPro" id="IPR013178">
    <property type="entry name" value="Histone_AcTrfase_Rtt109/CBP"/>
</dbReference>
<dbReference type="GO" id="GO:0004402">
    <property type="term" value="F:histone acetyltransferase activity"/>
    <property type="evidence" value="ECO:0007669"/>
    <property type="project" value="InterPro"/>
</dbReference>
<evidence type="ECO:0000256" key="7">
    <source>
        <dbReference type="ARBA" id="ARBA00023015"/>
    </source>
</evidence>
<evidence type="ECO:0000256" key="1">
    <source>
        <dbReference type="ARBA" id="ARBA00004123"/>
    </source>
</evidence>
<feature type="zinc finger region" description="TAZ-type" evidence="10">
    <location>
        <begin position="18"/>
        <end position="97"/>
    </location>
</feature>
<feature type="compositionally biased region" description="Polar residues" evidence="11">
    <location>
        <begin position="111"/>
        <end position="120"/>
    </location>
</feature>
<gene>
    <name evidence="13" type="ORF">JZ751_021473</name>
</gene>
<dbReference type="SMART" id="SM00551">
    <property type="entry name" value="ZnF_TAZ"/>
    <property type="match status" value="1"/>
</dbReference>
<evidence type="ECO:0000256" key="2">
    <source>
        <dbReference type="ARBA" id="ARBA00013184"/>
    </source>
</evidence>
<dbReference type="Proteomes" id="UP000824540">
    <property type="component" value="Unassembled WGS sequence"/>
</dbReference>
<evidence type="ECO:0000256" key="5">
    <source>
        <dbReference type="ARBA" id="ARBA00022771"/>
    </source>
</evidence>
<feature type="region of interest" description="Disordered" evidence="11">
    <location>
        <begin position="97"/>
        <end position="120"/>
    </location>
</feature>
<proteinExistence type="predicted"/>
<keyword evidence="5 10" id="KW-0863">Zinc-finger</keyword>
<organism evidence="13 14">
    <name type="scientific">Albula glossodonta</name>
    <name type="common">roundjaw bonefish</name>
    <dbReference type="NCBI Taxonomy" id="121402"/>
    <lineage>
        <taxon>Eukaryota</taxon>
        <taxon>Metazoa</taxon>
        <taxon>Chordata</taxon>
        <taxon>Craniata</taxon>
        <taxon>Vertebrata</taxon>
        <taxon>Euteleostomi</taxon>
        <taxon>Actinopterygii</taxon>
        <taxon>Neopterygii</taxon>
        <taxon>Teleostei</taxon>
        <taxon>Albuliformes</taxon>
        <taxon>Albulidae</taxon>
        <taxon>Albula</taxon>
    </lineage>
</organism>
<dbReference type="AlphaFoldDB" id="A0A8T2NMA4"/>
<dbReference type="Pfam" id="PF02135">
    <property type="entry name" value="zf-TAZ"/>
    <property type="match status" value="1"/>
</dbReference>
<reference evidence="13" key="1">
    <citation type="thesis" date="2021" institute="BYU ScholarsArchive" country="Provo, UT, USA">
        <title>Applications of and Algorithms for Genome Assembly and Genomic Analyses with an Emphasis on Marine Teleosts.</title>
        <authorList>
            <person name="Pickett B.D."/>
        </authorList>
    </citation>
    <scope>NUCLEOTIDE SEQUENCE</scope>
    <source>
        <strain evidence="13">HI-2016</strain>
    </source>
</reference>
<protein>
    <recommendedName>
        <fullName evidence="2">histone acetyltransferase</fullName>
        <ecNumber evidence="2">2.3.1.48</ecNumber>
    </recommendedName>
</protein>
<keyword evidence="14" id="KW-1185">Reference proteome</keyword>
<sequence length="198" mass="21967">MDGNVNVQVPANDAERSRELRRLSIQRCIQSLLHACQCRNANCSLVSCQKMKRVVQHTKGCKRKTNGGCPVCKQLIALCCYHAKHCQENRRNMSLESGRRGTRTVRPGELGNTSPSPEQVTASFPSAYIPAPTTAVSPTRPFRLPTIPPVDVAAARFPQRSRATAPTVCGWLFFEVLPLLRFASSSIQRKLPQRKAAR</sequence>
<dbReference type="SUPFAM" id="SSF57933">
    <property type="entry name" value="TAZ domain"/>
    <property type="match status" value="1"/>
</dbReference>
<comment type="caution">
    <text evidence="13">The sequence shown here is derived from an EMBL/GenBank/DDBJ whole genome shotgun (WGS) entry which is preliminary data.</text>
</comment>
<dbReference type="PANTHER" id="PTHR13808">
    <property type="entry name" value="CBP/P300-RELATED"/>
    <property type="match status" value="1"/>
</dbReference>
<dbReference type="GO" id="GO:0003713">
    <property type="term" value="F:transcription coactivator activity"/>
    <property type="evidence" value="ECO:0007669"/>
    <property type="project" value="TreeGrafter"/>
</dbReference>
<dbReference type="InterPro" id="IPR035898">
    <property type="entry name" value="TAZ_dom_sf"/>
</dbReference>
<dbReference type="GO" id="GO:0008270">
    <property type="term" value="F:zinc ion binding"/>
    <property type="evidence" value="ECO:0007669"/>
    <property type="project" value="UniProtKB-KW"/>
</dbReference>
<evidence type="ECO:0000256" key="8">
    <source>
        <dbReference type="ARBA" id="ARBA00023163"/>
    </source>
</evidence>
<keyword evidence="7" id="KW-0805">Transcription regulation</keyword>
<dbReference type="OrthoDB" id="899at2759"/>
<dbReference type="GO" id="GO:0031490">
    <property type="term" value="F:chromatin DNA binding"/>
    <property type="evidence" value="ECO:0007669"/>
    <property type="project" value="TreeGrafter"/>
</dbReference>